<feature type="domain" description="AB hydrolase-1" evidence="1">
    <location>
        <begin position="11"/>
        <end position="220"/>
    </location>
</feature>
<evidence type="ECO:0000313" key="2">
    <source>
        <dbReference type="EMBL" id="HHR92099.1"/>
    </source>
</evidence>
<dbReference type="InterPro" id="IPR050266">
    <property type="entry name" value="AB_hydrolase_sf"/>
</dbReference>
<dbReference type="EMBL" id="DRVY01000034">
    <property type="protein sequence ID" value="HHR92099.1"/>
    <property type="molecule type" value="Genomic_DNA"/>
</dbReference>
<gene>
    <name evidence="2" type="ORF">ENL96_01110</name>
</gene>
<dbReference type="AlphaFoldDB" id="A0A7C5Z382"/>
<comment type="caution">
    <text evidence="2">The sequence shown here is derived from an EMBL/GenBank/DDBJ whole genome shotgun (WGS) entry which is preliminary data.</text>
</comment>
<name>A0A7C5Z382_UNCC3</name>
<dbReference type="PANTHER" id="PTHR43798">
    <property type="entry name" value="MONOACYLGLYCEROL LIPASE"/>
    <property type="match status" value="1"/>
</dbReference>
<dbReference type="SUPFAM" id="SSF53474">
    <property type="entry name" value="alpha/beta-Hydrolases"/>
    <property type="match status" value="1"/>
</dbReference>
<proteinExistence type="predicted"/>
<sequence length="236" mass="26950">MLKDKKNKKTLVILHGWNDSSKSWRLFADQISGIIDVKVPDLPGFGEQPLISDEWGVPEYARWVEEYIEKQKLNNVVLMGHSFGGRIAGFIASKNPKWIKALILYASPSIYRPRLKTRIKIKLYKIAKKLGLIKIAQKFKKTNPELVKADREGLGKIFRKVVPFDQTETLPKIKCPTLLIWGDKDTETPLKNGKETCSLINGAKMEIISGGGHNVHLEKPYIFYGIVKKFIQEIYK</sequence>
<dbReference type="InterPro" id="IPR029058">
    <property type="entry name" value="AB_hydrolase_fold"/>
</dbReference>
<accession>A0A7C5Z382</accession>
<organism evidence="2">
    <name type="scientific">candidate division CPR3 bacterium</name>
    <dbReference type="NCBI Taxonomy" id="2268181"/>
    <lineage>
        <taxon>Bacteria</taxon>
        <taxon>Bacteria division CPR3</taxon>
    </lineage>
</organism>
<dbReference type="GO" id="GO:0016020">
    <property type="term" value="C:membrane"/>
    <property type="evidence" value="ECO:0007669"/>
    <property type="project" value="TreeGrafter"/>
</dbReference>
<dbReference type="GO" id="GO:0016787">
    <property type="term" value="F:hydrolase activity"/>
    <property type="evidence" value="ECO:0007669"/>
    <property type="project" value="UniProtKB-KW"/>
</dbReference>
<dbReference type="InterPro" id="IPR000073">
    <property type="entry name" value="AB_hydrolase_1"/>
</dbReference>
<dbReference type="Gene3D" id="3.40.50.1820">
    <property type="entry name" value="alpha/beta hydrolase"/>
    <property type="match status" value="1"/>
</dbReference>
<dbReference type="Pfam" id="PF12697">
    <property type="entry name" value="Abhydrolase_6"/>
    <property type="match status" value="1"/>
</dbReference>
<dbReference type="PANTHER" id="PTHR43798:SF33">
    <property type="entry name" value="HYDROLASE, PUTATIVE (AFU_ORTHOLOGUE AFUA_2G14860)-RELATED"/>
    <property type="match status" value="1"/>
</dbReference>
<protein>
    <submittedName>
        <fullName evidence="2">Alpha/beta hydrolase</fullName>
    </submittedName>
</protein>
<keyword evidence="2" id="KW-0378">Hydrolase</keyword>
<evidence type="ECO:0000259" key="1">
    <source>
        <dbReference type="Pfam" id="PF12697"/>
    </source>
</evidence>
<reference evidence="2" key="1">
    <citation type="journal article" date="2020" name="mSystems">
        <title>Genome- and Community-Level Interaction Insights into Carbon Utilization and Element Cycling Functions of Hydrothermarchaeota in Hydrothermal Sediment.</title>
        <authorList>
            <person name="Zhou Z."/>
            <person name="Liu Y."/>
            <person name="Xu W."/>
            <person name="Pan J."/>
            <person name="Luo Z.H."/>
            <person name="Li M."/>
        </authorList>
    </citation>
    <scope>NUCLEOTIDE SEQUENCE [LARGE SCALE GENOMIC DNA]</scope>
    <source>
        <strain evidence="2">SpSt-1042</strain>
    </source>
</reference>